<dbReference type="SUPFAM" id="SSF51182">
    <property type="entry name" value="RmlC-like cupins"/>
    <property type="match status" value="1"/>
</dbReference>
<protein>
    <submittedName>
        <fullName evidence="1">LuxR family transcriptional regulator</fullName>
    </submittedName>
</protein>
<reference evidence="1 2" key="1">
    <citation type="submission" date="2020-02" db="EMBL/GenBank/DDBJ databases">
        <title>Whole-genome analyses of novel actinobacteria.</title>
        <authorList>
            <person name="Sahin N."/>
            <person name="Tokatli A."/>
        </authorList>
    </citation>
    <scope>NUCLEOTIDE SEQUENCE [LARGE SCALE GENOMIC DNA]</scope>
    <source>
        <strain evidence="1 2">YC504</strain>
    </source>
</reference>
<dbReference type="CDD" id="cd02230">
    <property type="entry name" value="cupin_HP0902-like"/>
    <property type="match status" value="1"/>
</dbReference>
<evidence type="ECO:0000313" key="1">
    <source>
        <dbReference type="EMBL" id="NGO74913.1"/>
    </source>
</evidence>
<gene>
    <name evidence="1" type="ORF">G6045_04310</name>
</gene>
<dbReference type="RefSeq" id="WP_165330437.1">
    <property type="nucleotide sequence ID" value="NZ_JAAKZW010000007.1"/>
</dbReference>
<dbReference type="Proteomes" id="UP000481109">
    <property type="component" value="Unassembled WGS sequence"/>
</dbReference>
<organism evidence="1 2">
    <name type="scientific">Streptomyces mesophilus</name>
    <dbReference type="NCBI Taxonomy" id="1775132"/>
    <lineage>
        <taxon>Bacteria</taxon>
        <taxon>Bacillati</taxon>
        <taxon>Actinomycetota</taxon>
        <taxon>Actinomycetes</taxon>
        <taxon>Kitasatosporales</taxon>
        <taxon>Streptomycetaceae</taxon>
        <taxon>Streptomyces</taxon>
    </lineage>
</organism>
<dbReference type="PANTHER" id="PTHR37694:SF1">
    <property type="entry name" value="SLR8022 PROTEIN"/>
    <property type="match status" value="1"/>
</dbReference>
<dbReference type="Gene3D" id="2.60.120.10">
    <property type="entry name" value="Jelly Rolls"/>
    <property type="match status" value="1"/>
</dbReference>
<accession>A0A6G4XCF1</accession>
<dbReference type="InterPro" id="IPR011051">
    <property type="entry name" value="RmlC_Cupin_sf"/>
</dbReference>
<proteinExistence type="predicted"/>
<evidence type="ECO:0000313" key="2">
    <source>
        <dbReference type="Proteomes" id="UP000481109"/>
    </source>
</evidence>
<sequence length="111" mass="11549">MDIVSLGPLADQLLAAAPEATGDRSARTVYGGHGRALGQTLIALRAGSALAEHQNPGDATVLVVRGRIRLTAGDRSWEGSPYDLLPVPDAVHGLEAMEDSVILLTVARQLG</sequence>
<comment type="caution">
    <text evidence="1">The sequence shown here is derived from an EMBL/GenBank/DDBJ whole genome shotgun (WGS) entry which is preliminary data.</text>
</comment>
<name>A0A6G4XCF1_9ACTN</name>
<keyword evidence="2" id="KW-1185">Reference proteome</keyword>
<dbReference type="AlphaFoldDB" id="A0A6G4XCF1"/>
<dbReference type="InterPro" id="IPR014710">
    <property type="entry name" value="RmlC-like_jellyroll"/>
</dbReference>
<dbReference type="EMBL" id="JAAKZW010000007">
    <property type="protein sequence ID" value="NGO74913.1"/>
    <property type="molecule type" value="Genomic_DNA"/>
</dbReference>
<dbReference type="PANTHER" id="PTHR37694">
    <property type="entry name" value="SLR8022 PROTEIN"/>
    <property type="match status" value="1"/>
</dbReference>